<dbReference type="AlphaFoldDB" id="A0A0J6VIE0"/>
<name>A0A0J6VIE0_9HYPH</name>
<evidence type="ECO:0000313" key="2">
    <source>
        <dbReference type="EMBL" id="KMO38876.1"/>
    </source>
</evidence>
<dbReference type="Proteomes" id="UP000035929">
    <property type="component" value="Unassembled WGS sequence"/>
</dbReference>
<evidence type="ECO:0000259" key="1">
    <source>
        <dbReference type="Pfam" id="PF07238"/>
    </source>
</evidence>
<dbReference type="RefSeq" id="WP_048462836.1">
    <property type="nucleotide sequence ID" value="NZ_JBNTQU010000020.1"/>
</dbReference>
<organism evidence="2 3">
    <name type="scientific">Methylobacterium aquaticum</name>
    <dbReference type="NCBI Taxonomy" id="270351"/>
    <lineage>
        <taxon>Bacteria</taxon>
        <taxon>Pseudomonadati</taxon>
        <taxon>Pseudomonadota</taxon>
        <taxon>Alphaproteobacteria</taxon>
        <taxon>Hyphomicrobiales</taxon>
        <taxon>Methylobacteriaceae</taxon>
        <taxon>Methylobacterium</taxon>
    </lineage>
</organism>
<proteinExistence type="predicted"/>
<dbReference type="SUPFAM" id="SSF141371">
    <property type="entry name" value="PilZ domain-like"/>
    <property type="match status" value="2"/>
</dbReference>
<feature type="domain" description="PilZ" evidence="1">
    <location>
        <begin position="122"/>
        <end position="199"/>
    </location>
</feature>
<reference evidence="2 3" key="1">
    <citation type="submission" date="2015-03" db="EMBL/GenBank/DDBJ databases">
        <title>Genome sequencing of Methylobacterium aquaticum DSM16371 type strain.</title>
        <authorList>
            <person name="Chaudhry V."/>
            <person name="Patil P.B."/>
        </authorList>
    </citation>
    <scope>NUCLEOTIDE SEQUENCE [LARGE SCALE GENOMIC DNA]</scope>
    <source>
        <strain evidence="2 3">DSM 16371</strain>
    </source>
</reference>
<dbReference type="InterPro" id="IPR009875">
    <property type="entry name" value="PilZ_domain"/>
</dbReference>
<evidence type="ECO:0000313" key="3">
    <source>
        <dbReference type="Proteomes" id="UP000035929"/>
    </source>
</evidence>
<dbReference type="Pfam" id="PF07238">
    <property type="entry name" value="PilZ"/>
    <property type="match status" value="2"/>
</dbReference>
<dbReference type="GO" id="GO:0035438">
    <property type="term" value="F:cyclic-di-GMP binding"/>
    <property type="evidence" value="ECO:0007669"/>
    <property type="project" value="InterPro"/>
</dbReference>
<dbReference type="EMBL" id="LABX01000040">
    <property type="protein sequence ID" value="KMO38876.1"/>
    <property type="molecule type" value="Genomic_DNA"/>
</dbReference>
<feature type="domain" description="PilZ" evidence="1">
    <location>
        <begin position="19"/>
        <end position="101"/>
    </location>
</feature>
<dbReference type="PATRIC" id="fig|270351.6.peg.5537"/>
<sequence>MDRSASLRVRPLPLHAVADKRRHRRVAVSLLGRYMLADRQEYPCQTVDMSPGGVRLTCAVGGEVGERIVIYLDHVGRIEGTIARVLPDGVAVTISATLRKRDKIASQLTWLANRAALGLPEDRRHERVVPRHTLTTLQLEDGREIAARIVDVSLSGAAIACEAALPLDSSVIVGRTPARVVRPFKGGVAVEFRLPLSPDRFDETIVL</sequence>
<comment type="caution">
    <text evidence="2">The sequence shown here is derived from an EMBL/GenBank/DDBJ whole genome shotgun (WGS) entry which is preliminary data.</text>
</comment>
<dbReference type="Gene3D" id="2.40.10.220">
    <property type="entry name" value="predicted glycosyltransferase like domains"/>
    <property type="match status" value="2"/>
</dbReference>
<gene>
    <name evidence="2" type="ORF">VP06_05585</name>
</gene>
<accession>A0A0J6VIE0</accession>
<protein>
    <submittedName>
        <fullName evidence="2">Pilus assembly protein PilZ</fullName>
    </submittedName>
</protein>